<dbReference type="AlphaFoldDB" id="A0A0F9URM7"/>
<evidence type="ECO:0000313" key="1">
    <source>
        <dbReference type="EMBL" id="KKN56278.1"/>
    </source>
</evidence>
<accession>A0A0F9URM7</accession>
<gene>
    <name evidence="1" type="ORF">LCGC14_0574230</name>
</gene>
<comment type="caution">
    <text evidence="1">The sequence shown here is derived from an EMBL/GenBank/DDBJ whole genome shotgun (WGS) entry which is preliminary data.</text>
</comment>
<organism evidence="1">
    <name type="scientific">marine sediment metagenome</name>
    <dbReference type="NCBI Taxonomy" id="412755"/>
    <lineage>
        <taxon>unclassified sequences</taxon>
        <taxon>metagenomes</taxon>
        <taxon>ecological metagenomes</taxon>
    </lineage>
</organism>
<reference evidence="1" key="1">
    <citation type="journal article" date="2015" name="Nature">
        <title>Complex archaea that bridge the gap between prokaryotes and eukaryotes.</title>
        <authorList>
            <person name="Spang A."/>
            <person name="Saw J.H."/>
            <person name="Jorgensen S.L."/>
            <person name="Zaremba-Niedzwiedzka K."/>
            <person name="Martijn J."/>
            <person name="Lind A.E."/>
            <person name="van Eijk R."/>
            <person name="Schleper C."/>
            <person name="Guy L."/>
            <person name="Ettema T.J."/>
        </authorList>
    </citation>
    <scope>NUCLEOTIDE SEQUENCE</scope>
</reference>
<sequence>MTGSFKLKLLLSCLRITCRYFEGDEHQCGVSEKYWCEVSGDSHIACNCDGDINQCDLPEKFQVKV</sequence>
<name>A0A0F9URM7_9ZZZZ</name>
<dbReference type="EMBL" id="LAZR01000851">
    <property type="protein sequence ID" value="KKN56278.1"/>
    <property type="molecule type" value="Genomic_DNA"/>
</dbReference>
<protein>
    <submittedName>
        <fullName evidence="1">Uncharacterized protein</fullName>
    </submittedName>
</protein>
<proteinExistence type="predicted"/>